<dbReference type="EMBL" id="BAABKQ010000001">
    <property type="protein sequence ID" value="GAA4813484.1"/>
    <property type="molecule type" value="Genomic_DNA"/>
</dbReference>
<proteinExistence type="predicted"/>
<organism evidence="8 9">
    <name type="scientific">Tomitella cavernea</name>
    <dbReference type="NCBI Taxonomy" id="1387982"/>
    <lineage>
        <taxon>Bacteria</taxon>
        <taxon>Bacillati</taxon>
        <taxon>Actinomycetota</taxon>
        <taxon>Actinomycetes</taxon>
        <taxon>Mycobacteriales</taxon>
        <taxon>Tomitella</taxon>
    </lineage>
</organism>
<keyword evidence="4 7" id="KW-1133">Transmembrane helix</keyword>
<keyword evidence="2" id="KW-1003">Cell membrane</keyword>
<name>A0ABP9CMB9_9ACTN</name>
<dbReference type="Proteomes" id="UP001500839">
    <property type="component" value="Unassembled WGS sequence"/>
</dbReference>
<feature type="transmembrane region" description="Helical" evidence="7">
    <location>
        <begin position="107"/>
        <end position="140"/>
    </location>
</feature>
<evidence type="ECO:0000256" key="3">
    <source>
        <dbReference type="ARBA" id="ARBA00022692"/>
    </source>
</evidence>
<keyword evidence="9" id="KW-1185">Reference proteome</keyword>
<feature type="region of interest" description="Disordered" evidence="6">
    <location>
        <begin position="342"/>
        <end position="371"/>
    </location>
</feature>
<feature type="transmembrane region" description="Helical" evidence="7">
    <location>
        <begin position="146"/>
        <end position="164"/>
    </location>
</feature>
<feature type="transmembrane region" description="Helical" evidence="7">
    <location>
        <begin position="176"/>
        <end position="198"/>
    </location>
</feature>
<gene>
    <name evidence="8" type="ORF">GCM10023353_18080</name>
</gene>
<dbReference type="Pfam" id="PF06081">
    <property type="entry name" value="ArAE_1"/>
    <property type="match status" value="1"/>
</dbReference>
<dbReference type="PANTHER" id="PTHR30509">
    <property type="entry name" value="P-HYDROXYBENZOIC ACID EFFLUX PUMP SUBUNIT-RELATED"/>
    <property type="match status" value="1"/>
</dbReference>
<dbReference type="PANTHER" id="PTHR30509:SF9">
    <property type="entry name" value="MULTIDRUG RESISTANCE PROTEIN MDTO"/>
    <property type="match status" value="1"/>
</dbReference>
<evidence type="ECO:0000256" key="7">
    <source>
        <dbReference type="SAM" id="Phobius"/>
    </source>
</evidence>
<evidence type="ECO:0008006" key="10">
    <source>
        <dbReference type="Google" id="ProtNLM"/>
    </source>
</evidence>
<evidence type="ECO:0000256" key="1">
    <source>
        <dbReference type="ARBA" id="ARBA00004651"/>
    </source>
</evidence>
<protein>
    <recommendedName>
        <fullName evidence="10">FUSC family protein</fullName>
    </recommendedName>
</protein>
<keyword evidence="5 7" id="KW-0472">Membrane</keyword>
<keyword evidence="3 7" id="KW-0812">Transmembrane</keyword>
<accession>A0ABP9CMB9</accession>
<dbReference type="RefSeq" id="WP_200171668.1">
    <property type="nucleotide sequence ID" value="NZ_JAENKO010000007.1"/>
</dbReference>
<sequence>MPTNRPRTPLSSDVARVLREAPAAVRQWGMLRGKETAWWVQRLFRVRGSERTVAFQLVKTAIAAMIAWLIADRLLQFNSAFLAPYTAVFMVDTTVLRSLRDALQQILAVTVGVLLAMAGSALMGAMTAAVGVVVLVGFAIGRHRAFGASGFWVGVTALLMVTYGTAHDPGALLSRVLLILLGAGVGLAVNALLLPPTYVAASRQQTQSILARLRELLADMARHVRDPGGEASEGSWEAQLDRLLDDLAELRGQTDAAGESVWLNLRPSVSRSSKVIVEARNVSGSLYRALPRLRELIESLPENSDGDEPLLAVSRTDGLGEHDREQIAHVLDECVDAVERLRGDGSGVDRGGASVDSEHEAGSTPEMSMSALPAVRQAVRVCTALTHRSDSTA</sequence>
<evidence type="ECO:0000256" key="5">
    <source>
        <dbReference type="ARBA" id="ARBA00023136"/>
    </source>
</evidence>
<comment type="subcellular location">
    <subcellularLocation>
        <location evidence="1">Cell membrane</location>
        <topology evidence="1">Multi-pass membrane protein</topology>
    </subcellularLocation>
</comment>
<evidence type="ECO:0000256" key="6">
    <source>
        <dbReference type="SAM" id="MobiDB-lite"/>
    </source>
</evidence>
<evidence type="ECO:0000256" key="2">
    <source>
        <dbReference type="ARBA" id="ARBA00022475"/>
    </source>
</evidence>
<reference evidence="9" key="1">
    <citation type="journal article" date="2019" name="Int. J. Syst. Evol. Microbiol.">
        <title>The Global Catalogue of Microorganisms (GCM) 10K type strain sequencing project: providing services to taxonomists for standard genome sequencing and annotation.</title>
        <authorList>
            <consortium name="The Broad Institute Genomics Platform"/>
            <consortium name="The Broad Institute Genome Sequencing Center for Infectious Disease"/>
            <person name="Wu L."/>
            <person name="Ma J."/>
        </authorList>
    </citation>
    <scope>NUCLEOTIDE SEQUENCE [LARGE SCALE GENOMIC DNA]</scope>
    <source>
        <strain evidence="9">JCM 18542</strain>
    </source>
</reference>
<comment type="caution">
    <text evidence="8">The sequence shown here is derived from an EMBL/GenBank/DDBJ whole genome shotgun (WGS) entry which is preliminary data.</text>
</comment>
<dbReference type="InterPro" id="IPR010343">
    <property type="entry name" value="ArAE_1"/>
</dbReference>
<feature type="transmembrane region" description="Helical" evidence="7">
    <location>
        <begin position="77"/>
        <end position="95"/>
    </location>
</feature>
<evidence type="ECO:0000256" key="4">
    <source>
        <dbReference type="ARBA" id="ARBA00022989"/>
    </source>
</evidence>
<evidence type="ECO:0000313" key="8">
    <source>
        <dbReference type="EMBL" id="GAA4813484.1"/>
    </source>
</evidence>
<evidence type="ECO:0000313" key="9">
    <source>
        <dbReference type="Proteomes" id="UP001500839"/>
    </source>
</evidence>